<organism evidence="1 2">
    <name type="scientific">Smallanthus sonchifolius</name>
    <dbReference type="NCBI Taxonomy" id="185202"/>
    <lineage>
        <taxon>Eukaryota</taxon>
        <taxon>Viridiplantae</taxon>
        <taxon>Streptophyta</taxon>
        <taxon>Embryophyta</taxon>
        <taxon>Tracheophyta</taxon>
        <taxon>Spermatophyta</taxon>
        <taxon>Magnoliopsida</taxon>
        <taxon>eudicotyledons</taxon>
        <taxon>Gunneridae</taxon>
        <taxon>Pentapetalae</taxon>
        <taxon>asterids</taxon>
        <taxon>campanulids</taxon>
        <taxon>Asterales</taxon>
        <taxon>Asteraceae</taxon>
        <taxon>Asteroideae</taxon>
        <taxon>Heliantheae alliance</taxon>
        <taxon>Millerieae</taxon>
        <taxon>Smallanthus</taxon>
    </lineage>
</organism>
<evidence type="ECO:0000313" key="1">
    <source>
        <dbReference type="EMBL" id="KAI3797875.1"/>
    </source>
</evidence>
<name>A0ACB9HRK0_9ASTR</name>
<comment type="caution">
    <text evidence="1">The sequence shown here is derived from an EMBL/GenBank/DDBJ whole genome shotgun (WGS) entry which is preliminary data.</text>
</comment>
<protein>
    <submittedName>
        <fullName evidence="1">Uncharacterized protein</fullName>
    </submittedName>
</protein>
<sequence length="328" mass="36777">MDPDDPYHLAWERINTLLSRCPQHGLPDWVIVDKFYNGLTFEKQQIFNTATGGHIMDKLEPAECEEMFESFALAEQQQPRYTRTSIPSARASTSSPRGVHQVNPDSSVVVALAAMANEIKELKLSALRCEVCRGGHDTRECPISQQEHGRSAKNRCSRHFMEESAISIPGSATSVGDIAQSLQDRLGGPSSGPNASVMAVSIGSHREEEEVSHNAEYRIPSPAEVEEEIAEENPAEKVEEKEKGVEMKSPEIDLSRIPYPARLLPHKHAREYGHFLNIFKQRKVNFPFVEDLQHMPKYGKFLKDLLSKMKKLEEVSKVSLSEQSSVVV</sequence>
<dbReference type="EMBL" id="CM042028">
    <property type="protein sequence ID" value="KAI3797875.1"/>
    <property type="molecule type" value="Genomic_DNA"/>
</dbReference>
<reference evidence="1 2" key="2">
    <citation type="journal article" date="2022" name="Mol. Ecol. Resour.">
        <title>The genomes of chicory, endive, great burdock and yacon provide insights into Asteraceae paleo-polyploidization history and plant inulin production.</title>
        <authorList>
            <person name="Fan W."/>
            <person name="Wang S."/>
            <person name="Wang H."/>
            <person name="Wang A."/>
            <person name="Jiang F."/>
            <person name="Liu H."/>
            <person name="Zhao H."/>
            <person name="Xu D."/>
            <person name="Zhang Y."/>
        </authorList>
    </citation>
    <scope>NUCLEOTIDE SEQUENCE [LARGE SCALE GENOMIC DNA]</scope>
    <source>
        <strain evidence="2">cv. Yunnan</strain>
        <tissue evidence="1">Leaves</tissue>
    </source>
</reference>
<keyword evidence="2" id="KW-1185">Reference proteome</keyword>
<reference evidence="2" key="1">
    <citation type="journal article" date="2022" name="Mol. Ecol. Resour.">
        <title>The genomes of chicory, endive, great burdock and yacon provide insights into Asteraceae palaeo-polyploidization history and plant inulin production.</title>
        <authorList>
            <person name="Fan W."/>
            <person name="Wang S."/>
            <person name="Wang H."/>
            <person name="Wang A."/>
            <person name="Jiang F."/>
            <person name="Liu H."/>
            <person name="Zhao H."/>
            <person name="Xu D."/>
            <person name="Zhang Y."/>
        </authorList>
    </citation>
    <scope>NUCLEOTIDE SEQUENCE [LARGE SCALE GENOMIC DNA]</scope>
    <source>
        <strain evidence="2">cv. Yunnan</strain>
    </source>
</reference>
<evidence type="ECO:0000313" key="2">
    <source>
        <dbReference type="Proteomes" id="UP001056120"/>
    </source>
</evidence>
<accession>A0ACB9HRK0</accession>
<gene>
    <name evidence="1" type="ORF">L1987_33139</name>
</gene>
<proteinExistence type="predicted"/>
<dbReference type="Proteomes" id="UP001056120">
    <property type="component" value="Linkage Group LG11"/>
</dbReference>